<protein>
    <submittedName>
        <fullName evidence="1">DUF1737 domain-containing protein</fullName>
    </submittedName>
</protein>
<name>A0AA48M9V6_9BACL</name>
<accession>A0AA48M9V6</accession>
<dbReference type="AlphaFoldDB" id="A0AA48M9V6"/>
<evidence type="ECO:0000313" key="2">
    <source>
        <dbReference type="Proteomes" id="UP001189619"/>
    </source>
</evidence>
<evidence type="ECO:0000313" key="1">
    <source>
        <dbReference type="EMBL" id="CAJ1003920.1"/>
    </source>
</evidence>
<reference evidence="1" key="1">
    <citation type="submission" date="2023-07" db="EMBL/GenBank/DDBJ databases">
        <authorList>
            <person name="Ivanov I."/>
            <person name="Teneva D."/>
            <person name="Stoikov I."/>
        </authorList>
    </citation>
    <scope>NUCLEOTIDE SEQUENCE</scope>
    <source>
        <strain evidence="1">4475</strain>
    </source>
</reference>
<dbReference type="RefSeq" id="WP_304414675.1">
    <property type="nucleotide sequence ID" value="NZ_OY569118.1"/>
</dbReference>
<keyword evidence="2" id="KW-1185">Reference proteome</keyword>
<dbReference type="EMBL" id="OY569118">
    <property type="protein sequence ID" value="CAJ1003920.1"/>
    <property type="molecule type" value="Genomic_DNA"/>
</dbReference>
<proteinExistence type="predicted"/>
<gene>
    <name evidence="1" type="ORF">BSPP4475_16470</name>
</gene>
<dbReference type="KEGG" id="bayd:BSPP4475_16470"/>
<dbReference type="Proteomes" id="UP001189619">
    <property type="component" value="Chromosome"/>
</dbReference>
<sequence length="45" mass="5295">MNFTDIKQVRRTSSENEANALLEQGWVLLHITSNGYQFHYLLVRT</sequence>
<organism evidence="1 2">
    <name type="scientific">Brevibacillus aydinogluensis</name>
    <dbReference type="NCBI Taxonomy" id="927786"/>
    <lineage>
        <taxon>Bacteria</taxon>
        <taxon>Bacillati</taxon>
        <taxon>Bacillota</taxon>
        <taxon>Bacilli</taxon>
        <taxon>Bacillales</taxon>
        <taxon>Paenibacillaceae</taxon>
        <taxon>Brevibacillus</taxon>
    </lineage>
</organism>